<gene>
    <name evidence="3" type="ORF">SH580_15575</name>
</gene>
<dbReference type="Pfam" id="PF00106">
    <property type="entry name" value="adh_short"/>
    <property type="match status" value="1"/>
</dbReference>
<comment type="similarity">
    <text evidence="1">Belongs to the short-chain dehydrogenases/reductases (SDR) family.</text>
</comment>
<evidence type="ECO:0000313" key="4">
    <source>
        <dbReference type="Proteomes" id="UP001324993"/>
    </source>
</evidence>
<dbReference type="SUPFAM" id="SSF51735">
    <property type="entry name" value="NAD(P)-binding Rossmann-fold domains"/>
    <property type="match status" value="1"/>
</dbReference>
<dbReference type="Proteomes" id="UP001324993">
    <property type="component" value="Chromosome"/>
</dbReference>
<organism evidence="3 4">
    <name type="scientific">Coraliomargarita algicola</name>
    <dbReference type="NCBI Taxonomy" id="3092156"/>
    <lineage>
        <taxon>Bacteria</taxon>
        <taxon>Pseudomonadati</taxon>
        <taxon>Verrucomicrobiota</taxon>
        <taxon>Opitutia</taxon>
        <taxon>Puniceicoccales</taxon>
        <taxon>Coraliomargaritaceae</taxon>
        <taxon>Coraliomargarita</taxon>
    </lineage>
</organism>
<evidence type="ECO:0000256" key="2">
    <source>
        <dbReference type="ARBA" id="ARBA00023002"/>
    </source>
</evidence>
<sequence length="286" mass="30444">MTQISNPFFQDKVAIITGGGGLLCSAIAKDLARQGTKVALLGRTLDTLESVAHEISQAGGTALPLVADATDIEQLNAARIAIKDQLGDAWFLINGAGGNQAPAITTLTQYDPIELSPEKPEDVRGFFNLDPDAFENVIRVNTMGTMIPTQVFGADLARLGRGSILTFSSMTGYKAISRVGAYATAKTGIIRLTEWLATYLAPAGIRVNGIVPGFFVNDRSRKILMNPDGSLSKRGQDVLNHSGFKRFGEAEELLGSVNWLLNDEQAAFVTGQMITVDGGFLANPGV</sequence>
<dbReference type="Gene3D" id="3.40.50.720">
    <property type="entry name" value="NAD(P)-binding Rossmann-like Domain"/>
    <property type="match status" value="1"/>
</dbReference>
<proteinExistence type="inferred from homology"/>
<dbReference type="PANTHER" id="PTHR42760:SF115">
    <property type="entry name" value="3-OXOACYL-[ACYL-CARRIER-PROTEIN] REDUCTASE FABG"/>
    <property type="match status" value="1"/>
</dbReference>
<dbReference type="InterPro" id="IPR002347">
    <property type="entry name" value="SDR_fam"/>
</dbReference>
<dbReference type="PANTHER" id="PTHR42760">
    <property type="entry name" value="SHORT-CHAIN DEHYDROGENASES/REDUCTASES FAMILY MEMBER"/>
    <property type="match status" value="1"/>
</dbReference>
<dbReference type="PRINTS" id="PR00081">
    <property type="entry name" value="GDHRDH"/>
</dbReference>
<keyword evidence="4" id="KW-1185">Reference proteome</keyword>
<dbReference type="InterPro" id="IPR036291">
    <property type="entry name" value="NAD(P)-bd_dom_sf"/>
</dbReference>
<accession>A0ABZ0RPH8</accession>
<dbReference type="NCBIfam" id="NF006132">
    <property type="entry name" value="PRK08277.1"/>
    <property type="match status" value="1"/>
</dbReference>
<keyword evidence="2" id="KW-0560">Oxidoreductase</keyword>
<dbReference type="InterPro" id="IPR020904">
    <property type="entry name" value="Sc_DH/Rdtase_CS"/>
</dbReference>
<reference evidence="3 4" key="1">
    <citation type="submission" date="2023-11" db="EMBL/GenBank/DDBJ databases">
        <title>Coraliomargarita sp. nov., isolated from marine algae.</title>
        <authorList>
            <person name="Lee J.K."/>
            <person name="Baek J.H."/>
            <person name="Kim J.M."/>
            <person name="Choi D.G."/>
            <person name="Jeon C.O."/>
        </authorList>
    </citation>
    <scope>NUCLEOTIDE SEQUENCE [LARGE SCALE GENOMIC DNA]</scope>
    <source>
        <strain evidence="3 4">J2-16</strain>
    </source>
</reference>
<dbReference type="PROSITE" id="PS00061">
    <property type="entry name" value="ADH_SHORT"/>
    <property type="match status" value="1"/>
</dbReference>
<dbReference type="EMBL" id="CP138858">
    <property type="protein sequence ID" value="WPJ94849.1"/>
    <property type="molecule type" value="Genomic_DNA"/>
</dbReference>
<evidence type="ECO:0000313" key="3">
    <source>
        <dbReference type="EMBL" id="WPJ94849.1"/>
    </source>
</evidence>
<evidence type="ECO:0000256" key="1">
    <source>
        <dbReference type="ARBA" id="ARBA00006484"/>
    </source>
</evidence>
<dbReference type="RefSeq" id="WP_319831759.1">
    <property type="nucleotide sequence ID" value="NZ_CP138858.1"/>
</dbReference>
<name>A0ABZ0RPH8_9BACT</name>
<protein>
    <submittedName>
        <fullName evidence="3">SDR family NAD(P)-dependent oxidoreductase</fullName>
    </submittedName>
</protein>